<dbReference type="GO" id="GO:0005507">
    <property type="term" value="F:copper ion binding"/>
    <property type="evidence" value="ECO:0007669"/>
    <property type="project" value="InterPro"/>
</dbReference>
<dbReference type="Pfam" id="PF07731">
    <property type="entry name" value="Cu-oxidase_2"/>
    <property type="match status" value="1"/>
</dbReference>
<evidence type="ECO:0000256" key="3">
    <source>
        <dbReference type="ARBA" id="ARBA00023002"/>
    </source>
</evidence>
<dbReference type="InterPro" id="IPR045087">
    <property type="entry name" value="Cu-oxidase_fam"/>
</dbReference>
<evidence type="ECO:0000259" key="8">
    <source>
        <dbReference type="Pfam" id="PF07732"/>
    </source>
</evidence>
<feature type="domain" description="Plastocyanin-like" evidence="6">
    <location>
        <begin position="160"/>
        <end position="318"/>
    </location>
</feature>
<dbReference type="GeneID" id="28839242"/>
<keyword evidence="3" id="KW-0560">Oxidoreductase</keyword>
<dbReference type="PROSITE" id="PS00080">
    <property type="entry name" value="MULTICOPPER_OXIDASE2"/>
    <property type="match status" value="1"/>
</dbReference>
<keyword evidence="4" id="KW-0186">Copper</keyword>
<dbReference type="RefSeq" id="XP_018129993.1">
    <property type="nucleotide sequence ID" value="XM_018275314.1"/>
</dbReference>
<feature type="signal peptide" evidence="5">
    <location>
        <begin position="1"/>
        <end position="20"/>
    </location>
</feature>
<gene>
    <name evidence="9" type="ORF">VE01_05856</name>
</gene>
<reference evidence="9 10" key="1">
    <citation type="submission" date="2016-03" db="EMBL/GenBank/DDBJ databases">
        <title>Comparative genomics of Pseudogymnoascus destructans, the fungus causing white-nose syndrome of bats.</title>
        <authorList>
            <person name="Palmer J.M."/>
            <person name="Drees K.P."/>
            <person name="Foster J.T."/>
            <person name="Lindner D.L."/>
        </authorList>
    </citation>
    <scope>NUCLEOTIDE SEQUENCE [LARGE SCALE GENOMIC DNA]</scope>
    <source>
        <strain evidence="9 10">UAMH 10579</strain>
    </source>
</reference>
<keyword evidence="2" id="KW-0479">Metal-binding</keyword>
<dbReference type="InterPro" id="IPR001117">
    <property type="entry name" value="Cu-oxidase_2nd"/>
</dbReference>
<dbReference type="InterPro" id="IPR002355">
    <property type="entry name" value="Cu_oxidase_Cu_BS"/>
</dbReference>
<dbReference type="AlphaFoldDB" id="A0A1B8GK90"/>
<evidence type="ECO:0000259" key="7">
    <source>
        <dbReference type="Pfam" id="PF07731"/>
    </source>
</evidence>
<evidence type="ECO:0000259" key="6">
    <source>
        <dbReference type="Pfam" id="PF00394"/>
    </source>
</evidence>
<dbReference type="InterPro" id="IPR033138">
    <property type="entry name" value="Cu_oxidase_CS"/>
</dbReference>
<dbReference type="OrthoDB" id="2121828at2759"/>
<proteinExistence type="inferred from homology"/>
<dbReference type="InterPro" id="IPR017762">
    <property type="entry name" value="Multicopper_oxidase_fun"/>
</dbReference>
<feature type="chain" id="PRO_5008608786" description="L-ascorbate oxidase" evidence="5">
    <location>
        <begin position="21"/>
        <end position="576"/>
    </location>
</feature>
<keyword evidence="10" id="KW-1185">Reference proteome</keyword>
<feature type="domain" description="Plastocyanin-like" evidence="8">
    <location>
        <begin position="35"/>
        <end position="149"/>
    </location>
</feature>
<accession>A0A1B8GK90</accession>
<dbReference type="Gene3D" id="2.60.40.420">
    <property type="entry name" value="Cupredoxins - blue copper proteins"/>
    <property type="match status" value="3"/>
</dbReference>
<keyword evidence="5" id="KW-0732">Signal</keyword>
<evidence type="ECO:0000256" key="2">
    <source>
        <dbReference type="ARBA" id="ARBA00022723"/>
    </source>
</evidence>
<evidence type="ECO:0000256" key="4">
    <source>
        <dbReference type="ARBA" id="ARBA00023008"/>
    </source>
</evidence>
<dbReference type="NCBIfam" id="TIGR03390">
    <property type="entry name" value="ascorbOXfungal"/>
    <property type="match status" value="1"/>
</dbReference>
<comment type="similarity">
    <text evidence="1">Belongs to the multicopper oxidase family.</text>
</comment>
<dbReference type="EMBL" id="KV460229">
    <property type="protein sequence ID" value="OBT96260.1"/>
    <property type="molecule type" value="Genomic_DNA"/>
</dbReference>
<dbReference type="STRING" id="342668.A0A1B8GK90"/>
<evidence type="ECO:0000313" key="10">
    <source>
        <dbReference type="Proteomes" id="UP000091956"/>
    </source>
</evidence>
<dbReference type="Pfam" id="PF07732">
    <property type="entry name" value="Cu-oxidase_3"/>
    <property type="match status" value="1"/>
</dbReference>
<protein>
    <recommendedName>
        <fullName evidence="11">L-ascorbate oxidase</fullName>
    </recommendedName>
</protein>
<organism evidence="9 10">
    <name type="scientific">Pseudogymnoascus verrucosus</name>
    <dbReference type="NCBI Taxonomy" id="342668"/>
    <lineage>
        <taxon>Eukaryota</taxon>
        <taxon>Fungi</taxon>
        <taxon>Dikarya</taxon>
        <taxon>Ascomycota</taxon>
        <taxon>Pezizomycotina</taxon>
        <taxon>Leotiomycetes</taxon>
        <taxon>Thelebolales</taxon>
        <taxon>Thelebolaceae</taxon>
        <taxon>Pseudogymnoascus</taxon>
    </lineage>
</organism>
<dbReference type="SUPFAM" id="SSF49503">
    <property type="entry name" value="Cupredoxins"/>
    <property type="match status" value="3"/>
</dbReference>
<dbReference type="GO" id="GO:0016491">
    <property type="term" value="F:oxidoreductase activity"/>
    <property type="evidence" value="ECO:0007669"/>
    <property type="project" value="UniProtKB-KW"/>
</dbReference>
<dbReference type="PANTHER" id="PTHR11709:SF394">
    <property type="entry name" value="FI03373P-RELATED"/>
    <property type="match status" value="1"/>
</dbReference>
<reference evidence="10" key="2">
    <citation type="journal article" date="2018" name="Nat. Commun.">
        <title>Extreme sensitivity to ultraviolet light in the fungal pathogen causing white-nose syndrome of bats.</title>
        <authorList>
            <person name="Palmer J.M."/>
            <person name="Drees K.P."/>
            <person name="Foster J.T."/>
            <person name="Lindner D.L."/>
        </authorList>
    </citation>
    <scope>NUCLEOTIDE SEQUENCE [LARGE SCALE GENOMIC DNA]</scope>
    <source>
        <strain evidence="10">UAMH 10579</strain>
    </source>
</reference>
<evidence type="ECO:0000256" key="1">
    <source>
        <dbReference type="ARBA" id="ARBA00010609"/>
    </source>
</evidence>
<dbReference type="Proteomes" id="UP000091956">
    <property type="component" value="Unassembled WGS sequence"/>
</dbReference>
<evidence type="ECO:0008006" key="11">
    <source>
        <dbReference type="Google" id="ProtNLM"/>
    </source>
</evidence>
<dbReference type="PROSITE" id="PS00079">
    <property type="entry name" value="MULTICOPPER_OXIDASE1"/>
    <property type="match status" value="1"/>
</dbReference>
<dbReference type="PANTHER" id="PTHR11709">
    <property type="entry name" value="MULTI-COPPER OXIDASE"/>
    <property type="match status" value="1"/>
</dbReference>
<name>A0A1B8GK90_9PEZI</name>
<dbReference type="CDD" id="cd13873">
    <property type="entry name" value="CuRO_2_AAO_like_2"/>
    <property type="match status" value="1"/>
</dbReference>
<dbReference type="InterPro" id="IPR011706">
    <property type="entry name" value="Cu-oxidase_C"/>
</dbReference>
<feature type="domain" description="Plastocyanin-like" evidence="7">
    <location>
        <begin position="413"/>
        <end position="550"/>
    </location>
</feature>
<dbReference type="InterPro" id="IPR008972">
    <property type="entry name" value="Cupredoxin"/>
</dbReference>
<dbReference type="InterPro" id="IPR011707">
    <property type="entry name" value="Cu-oxidase-like_N"/>
</dbReference>
<evidence type="ECO:0000256" key="5">
    <source>
        <dbReference type="SAM" id="SignalP"/>
    </source>
</evidence>
<evidence type="ECO:0000313" key="9">
    <source>
        <dbReference type="EMBL" id="OBT96260.1"/>
    </source>
</evidence>
<sequence>MAAIILYALWSQWLIPAVTTVIHDTSFVPDYILRVTTGNISVACETRFSAIVNGMFPGPELRIKPGKATWIRVHNGMTDSNLTMHWHGLSQRMAEFSDGSPQGSQWPIPPGHFFDYELQTHLNDSGTYFYHSHVGMQAITVTGPLIVEDCGRPPYKYDEERTLHWSDYFPQKDEEFQAGLEAVPFDWGGETHAVLLNGKGIGVGHAASTGTCGALPVIEVDPGKTYRFRFIGSTGLSLVSMSFEGHDNLTIIQVDGSEWTQPVSVNRIQLGSGQRFDALFVAKTADELHAEGKTTYFLQFETRDRPAIYRGYAVLRYSKRAPLPSPPVEAVLSLPNATYDWLEYKLQPLYPEHIGHPTLAEVTRRVTIDAVQMINPTTNQIIWRLANQSWTERTVQKPLLVDIYQRGETAVPDYDSAMGNHGWDPNTRAFPAKVGEVLEIVFQNTGSLVNSGGALDVHPLHAHGQHFYDIGSGSGSYNAEANEEKLVHMGYKALRRDTTMLYRYSTVTDAGAAAGWRAWRIRVDEPGVWLIHCHTLEHMIMGMQTAWVVGTAADIQKIPLDHSRGYLDYGGDAYGP</sequence>
<dbReference type="Pfam" id="PF00394">
    <property type="entry name" value="Cu-oxidase"/>
    <property type="match status" value="1"/>
</dbReference>